<keyword evidence="2" id="KW-0812">Transmembrane</keyword>
<name>A0A1H6C4Q6_9ACTN</name>
<dbReference type="Proteomes" id="UP000236754">
    <property type="component" value="Unassembled WGS sequence"/>
</dbReference>
<feature type="compositionally biased region" description="Pro residues" evidence="1">
    <location>
        <begin position="7"/>
        <end position="30"/>
    </location>
</feature>
<protein>
    <recommendedName>
        <fullName evidence="5">Adhesin domain-containing protein</fullName>
    </recommendedName>
</protein>
<dbReference type="RefSeq" id="WP_103887165.1">
    <property type="nucleotide sequence ID" value="NZ_FNVU01000008.1"/>
</dbReference>
<dbReference type="EMBL" id="FNVU01000008">
    <property type="protein sequence ID" value="SEG67980.1"/>
    <property type="molecule type" value="Genomic_DNA"/>
</dbReference>
<gene>
    <name evidence="3" type="ORF">SAMN05216223_10848</name>
</gene>
<evidence type="ECO:0000313" key="3">
    <source>
        <dbReference type="EMBL" id="SEG67980.1"/>
    </source>
</evidence>
<keyword evidence="4" id="KW-1185">Reference proteome</keyword>
<feature type="region of interest" description="Disordered" evidence="1">
    <location>
        <begin position="77"/>
        <end position="110"/>
    </location>
</feature>
<evidence type="ECO:0000256" key="2">
    <source>
        <dbReference type="SAM" id="Phobius"/>
    </source>
</evidence>
<evidence type="ECO:0000313" key="4">
    <source>
        <dbReference type="Proteomes" id="UP000236754"/>
    </source>
</evidence>
<keyword evidence="2" id="KW-1133">Transmembrane helix</keyword>
<organism evidence="3 4">
    <name type="scientific">Actinacidiphila yanglinensis</name>
    <dbReference type="NCBI Taxonomy" id="310779"/>
    <lineage>
        <taxon>Bacteria</taxon>
        <taxon>Bacillati</taxon>
        <taxon>Actinomycetota</taxon>
        <taxon>Actinomycetes</taxon>
        <taxon>Kitasatosporales</taxon>
        <taxon>Streptomycetaceae</taxon>
        <taxon>Actinacidiphila</taxon>
    </lineage>
</organism>
<reference evidence="3 4" key="1">
    <citation type="submission" date="2016-10" db="EMBL/GenBank/DDBJ databases">
        <authorList>
            <person name="de Groot N.N."/>
        </authorList>
    </citation>
    <scope>NUCLEOTIDE SEQUENCE [LARGE SCALE GENOMIC DNA]</scope>
    <source>
        <strain evidence="3 4">CGMCC 4.2023</strain>
    </source>
</reference>
<feature type="transmembrane region" description="Helical" evidence="2">
    <location>
        <begin position="51"/>
        <end position="72"/>
    </location>
</feature>
<evidence type="ECO:0000256" key="1">
    <source>
        <dbReference type="SAM" id="MobiDB-lite"/>
    </source>
</evidence>
<proteinExistence type="predicted"/>
<accession>A0A1H6C4Q6</accession>
<dbReference type="OrthoDB" id="3869995at2"/>
<keyword evidence="2" id="KW-0472">Membrane</keyword>
<dbReference type="AlphaFoldDB" id="A0A1H6C4Q6"/>
<sequence>MDTSDTPPQPTRPPAAPASRPPEVPPQPAEPPREPPHAPGPRPDGRGVRAASGPALLAVLAVAVAVVLVLVLTGNGSRHHDDSAPAHHQPSPAGGPSGPGTSDFHAPGTGLILLDGASGRIQVTADPNAHTLTGSYHPADGNGATLHGRSVHDPATGRDALSLGCADGSGITVPCAGDLALTVPEHTGLRLRQTSGRTVLIGLGGDVTVDASSVQLTTSGLRSGNAHFTVTSGSADLSFAGAPRDLDLHETSASVTAHLPHSSDGYAVTTVATSASTQLAVPRNPASTHRLALAITSGSLTVAADG</sequence>
<feature type="region of interest" description="Disordered" evidence="1">
    <location>
        <begin position="1"/>
        <end position="49"/>
    </location>
</feature>
<evidence type="ECO:0008006" key="5">
    <source>
        <dbReference type="Google" id="ProtNLM"/>
    </source>
</evidence>